<dbReference type="SUPFAM" id="SSF56112">
    <property type="entry name" value="Protein kinase-like (PK-like)"/>
    <property type="match status" value="1"/>
</dbReference>
<evidence type="ECO:0008006" key="3">
    <source>
        <dbReference type="Google" id="ProtNLM"/>
    </source>
</evidence>
<comment type="caution">
    <text evidence="1">The sequence shown here is derived from an EMBL/GenBank/DDBJ whole genome shotgun (WGS) entry which is preliminary data.</text>
</comment>
<reference evidence="1 2" key="1">
    <citation type="submission" date="2016-12" db="EMBL/GenBank/DDBJ databases">
        <title>The genomes of Aspergillus section Nigri reveals drivers in fungal speciation.</title>
        <authorList>
            <consortium name="DOE Joint Genome Institute"/>
            <person name="Vesth T.C."/>
            <person name="Nybo J."/>
            <person name="Theobald S."/>
            <person name="Brandl J."/>
            <person name="Frisvad J.C."/>
            <person name="Nielsen K.F."/>
            <person name="Lyhne E.K."/>
            <person name="Kogle M.E."/>
            <person name="Kuo A."/>
            <person name="Riley R."/>
            <person name="Clum A."/>
            <person name="Nolan M."/>
            <person name="Lipzen A."/>
            <person name="Salamov A."/>
            <person name="Henrissat B."/>
            <person name="Wiebenga A."/>
            <person name="De Vries R.P."/>
            <person name="Grigoriev I.V."/>
            <person name="Mortensen U.H."/>
            <person name="Andersen M.R."/>
            <person name="Baker S.E."/>
        </authorList>
    </citation>
    <scope>NUCLEOTIDE SEQUENCE [LARGE SCALE GENOMIC DNA]</scope>
    <source>
        <strain evidence="1 2">IBT 23096</strain>
    </source>
</reference>
<dbReference type="Proteomes" id="UP000234275">
    <property type="component" value="Unassembled WGS sequence"/>
</dbReference>
<dbReference type="EMBL" id="MSFO01000007">
    <property type="protein sequence ID" value="PLB45573.1"/>
    <property type="molecule type" value="Genomic_DNA"/>
</dbReference>
<dbReference type="InterPro" id="IPR011009">
    <property type="entry name" value="Kinase-like_dom_sf"/>
</dbReference>
<dbReference type="Gene3D" id="1.10.510.10">
    <property type="entry name" value="Transferase(Phosphotransferase) domain 1"/>
    <property type="match status" value="1"/>
</dbReference>
<evidence type="ECO:0000313" key="2">
    <source>
        <dbReference type="Proteomes" id="UP000234275"/>
    </source>
</evidence>
<dbReference type="OrthoDB" id="4207132at2759"/>
<keyword evidence="2" id="KW-1185">Reference proteome</keyword>
<dbReference type="RefSeq" id="XP_024700875.1">
    <property type="nucleotide sequence ID" value="XM_024849811.1"/>
</dbReference>
<evidence type="ECO:0000313" key="1">
    <source>
        <dbReference type="EMBL" id="PLB45573.1"/>
    </source>
</evidence>
<gene>
    <name evidence="1" type="ORF">P170DRAFT_439318</name>
</gene>
<dbReference type="STRING" id="1392250.A0A2I2FY60"/>
<protein>
    <recommendedName>
        <fullName evidence="3">Protein kinase domain-containing protein</fullName>
    </recommendedName>
</protein>
<organism evidence="1 2">
    <name type="scientific">Aspergillus steynii IBT 23096</name>
    <dbReference type="NCBI Taxonomy" id="1392250"/>
    <lineage>
        <taxon>Eukaryota</taxon>
        <taxon>Fungi</taxon>
        <taxon>Dikarya</taxon>
        <taxon>Ascomycota</taxon>
        <taxon>Pezizomycotina</taxon>
        <taxon>Eurotiomycetes</taxon>
        <taxon>Eurotiomycetidae</taxon>
        <taxon>Eurotiales</taxon>
        <taxon>Aspergillaceae</taxon>
        <taxon>Aspergillus</taxon>
        <taxon>Aspergillus subgen. Circumdati</taxon>
    </lineage>
</organism>
<name>A0A2I2FY60_9EURO</name>
<sequence>MTTDPVLAQCYHLNWLPGRKIHFRGTNTYWRIDEILTEKIRTHDESRGTIEELTGVCRATQINGSANWEEAIVKIKQQLSPWDDGSNDISSEAYREIENLQKLTENHCTSTPTLIDAIAFDQDPTMYLPGGYLVFILMEKVPGQDLGHFNSLPSEQRDDARLAFIRALWEFRSHGLYHHDPRRQNIIWDRCSKKCYIIDLEDVEEFGLSFSGLDPLVEFSLWTLHGKEEKSPDNHLDDDLMIPHECEDGWKFTCLEDLTDFLISRIRC</sequence>
<accession>A0A2I2FY60</accession>
<dbReference type="AlphaFoldDB" id="A0A2I2FY60"/>
<dbReference type="VEuPathDB" id="FungiDB:P170DRAFT_439318"/>
<dbReference type="GeneID" id="36557510"/>
<proteinExistence type="predicted"/>